<dbReference type="RefSeq" id="WP_160988837.1">
    <property type="nucleotide sequence ID" value="NZ_WWCO01000002.1"/>
</dbReference>
<dbReference type="PROSITE" id="PS51197">
    <property type="entry name" value="HTH_RRF2_2"/>
    <property type="match status" value="1"/>
</dbReference>
<dbReference type="EMBL" id="WWCP01000035">
    <property type="protein sequence ID" value="MYM84589.1"/>
    <property type="molecule type" value="Genomic_DNA"/>
</dbReference>
<dbReference type="PANTHER" id="PTHR33221">
    <property type="entry name" value="WINGED HELIX-TURN-HELIX TRANSCRIPTIONAL REGULATOR, RRF2 FAMILY"/>
    <property type="match status" value="1"/>
</dbReference>
<accession>A0A6L8MRC4</accession>
<dbReference type="InterPro" id="IPR030489">
    <property type="entry name" value="TR_Rrf2-type_CS"/>
</dbReference>
<dbReference type="PROSITE" id="PS01332">
    <property type="entry name" value="HTH_RRF2_1"/>
    <property type="match status" value="1"/>
</dbReference>
<organism evidence="3 5">
    <name type="scientific">Duganella lactea</name>
    <dbReference type="NCBI Taxonomy" id="2692173"/>
    <lineage>
        <taxon>Bacteria</taxon>
        <taxon>Pseudomonadati</taxon>
        <taxon>Pseudomonadota</taxon>
        <taxon>Betaproteobacteria</taxon>
        <taxon>Burkholderiales</taxon>
        <taxon>Oxalobacteraceae</taxon>
        <taxon>Telluria group</taxon>
        <taxon>Duganella</taxon>
    </lineage>
</organism>
<gene>
    <name evidence="2" type="ORF">GTP38_03745</name>
    <name evidence="3" type="ORF">GTP44_21885</name>
</gene>
<protein>
    <submittedName>
        <fullName evidence="3">Rrf2 family transcriptional regulator</fullName>
    </submittedName>
</protein>
<dbReference type="EMBL" id="WWCO01000002">
    <property type="protein sequence ID" value="MYM33449.1"/>
    <property type="molecule type" value="Genomic_DNA"/>
</dbReference>
<keyword evidence="4" id="KW-1185">Reference proteome</keyword>
<evidence type="ECO:0000313" key="5">
    <source>
        <dbReference type="Proteomes" id="UP000474565"/>
    </source>
</evidence>
<dbReference type="Gene3D" id="1.10.10.10">
    <property type="entry name" value="Winged helix-like DNA-binding domain superfamily/Winged helix DNA-binding domain"/>
    <property type="match status" value="1"/>
</dbReference>
<reference evidence="4 5" key="1">
    <citation type="submission" date="2019-12" db="EMBL/GenBank/DDBJ databases">
        <title>Novel species isolated from a subtropical stream in China.</title>
        <authorList>
            <person name="Lu H."/>
        </authorList>
    </citation>
    <scope>NUCLEOTIDE SEQUENCE [LARGE SCALE GENOMIC DNA]</scope>
    <source>
        <strain evidence="3 5">FT50W</strain>
        <strain evidence="2 4">FT94W</strain>
    </source>
</reference>
<dbReference type="SUPFAM" id="SSF46785">
    <property type="entry name" value="Winged helix' DNA-binding domain"/>
    <property type="match status" value="1"/>
</dbReference>
<comment type="caution">
    <text evidence="3">The sequence shown here is derived from an EMBL/GenBank/DDBJ whole genome shotgun (WGS) entry which is preliminary data.</text>
</comment>
<sequence>MRLTTFTDYTLRTLMYLARQPARLATVAEIAGAHGISQHHLTKVVYRLGVRGVIRTVRGRNGGIMLARPACEICVGQVVRDSEPDFYIADCFNREHTTCRHAGHCRVENVLGKATDAFLATLDAVSLADLVLST</sequence>
<dbReference type="Pfam" id="PF02082">
    <property type="entry name" value="Rrf2"/>
    <property type="match status" value="1"/>
</dbReference>
<evidence type="ECO:0000313" key="3">
    <source>
        <dbReference type="EMBL" id="MYM84589.1"/>
    </source>
</evidence>
<evidence type="ECO:0000313" key="4">
    <source>
        <dbReference type="Proteomes" id="UP000449678"/>
    </source>
</evidence>
<dbReference type="NCBIfam" id="TIGR00738">
    <property type="entry name" value="rrf2_super"/>
    <property type="match status" value="1"/>
</dbReference>
<name>A0A6L8MRC4_9BURK</name>
<dbReference type="InterPro" id="IPR036388">
    <property type="entry name" value="WH-like_DNA-bd_sf"/>
</dbReference>
<proteinExistence type="predicted"/>
<dbReference type="InterPro" id="IPR000944">
    <property type="entry name" value="Tscrpt_reg_Rrf2"/>
</dbReference>
<evidence type="ECO:0000313" key="2">
    <source>
        <dbReference type="EMBL" id="MYM33449.1"/>
    </source>
</evidence>
<dbReference type="InterPro" id="IPR036390">
    <property type="entry name" value="WH_DNA-bd_sf"/>
</dbReference>
<evidence type="ECO:0000256" key="1">
    <source>
        <dbReference type="ARBA" id="ARBA00023125"/>
    </source>
</evidence>
<dbReference type="Proteomes" id="UP000474565">
    <property type="component" value="Unassembled WGS sequence"/>
</dbReference>
<dbReference type="Proteomes" id="UP000449678">
    <property type="component" value="Unassembled WGS sequence"/>
</dbReference>
<dbReference type="GO" id="GO:0003677">
    <property type="term" value="F:DNA binding"/>
    <property type="evidence" value="ECO:0007669"/>
    <property type="project" value="UniProtKB-KW"/>
</dbReference>
<dbReference type="PANTHER" id="PTHR33221:SF4">
    <property type="entry name" value="HTH-TYPE TRANSCRIPTIONAL REPRESSOR NSRR"/>
    <property type="match status" value="1"/>
</dbReference>
<dbReference type="AlphaFoldDB" id="A0A6L8MRC4"/>
<dbReference type="GO" id="GO:0003700">
    <property type="term" value="F:DNA-binding transcription factor activity"/>
    <property type="evidence" value="ECO:0007669"/>
    <property type="project" value="TreeGrafter"/>
</dbReference>
<keyword evidence="1" id="KW-0238">DNA-binding</keyword>
<dbReference type="GO" id="GO:0005829">
    <property type="term" value="C:cytosol"/>
    <property type="evidence" value="ECO:0007669"/>
    <property type="project" value="TreeGrafter"/>
</dbReference>